<evidence type="ECO:0000313" key="2">
    <source>
        <dbReference type="EMBL" id="MEA5362960.1"/>
    </source>
</evidence>
<feature type="transmembrane region" description="Helical" evidence="1">
    <location>
        <begin position="151"/>
        <end position="172"/>
    </location>
</feature>
<keyword evidence="1" id="KW-0812">Transmembrane</keyword>
<dbReference type="EMBL" id="JAYFSI010000006">
    <property type="protein sequence ID" value="MEA5362960.1"/>
    <property type="molecule type" value="Genomic_DNA"/>
</dbReference>
<dbReference type="Proteomes" id="UP001304298">
    <property type="component" value="Unassembled WGS sequence"/>
</dbReference>
<feature type="transmembrane region" description="Helical" evidence="1">
    <location>
        <begin position="124"/>
        <end position="145"/>
    </location>
</feature>
<keyword evidence="1" id="KW-0472">Membrane</keyword>
<proteinExistence type="predicted"/>
<feature type="transmembrane region" description="Helical" evidence="1">
    <location>
        <begin position="192"/>
        <end position="219"/>
    </location>
</feature>
<keyword evidence="3" id="KW-1185">Reference proteome</keyword>
<dbReference type="RefSeq" id="WP_323330716.1">
    <property type="nucleotide sequence ID" value="NZ_JAYFSI010000006.1"/>
</dbReference>
<sequence length="231" mass="23909">MTVVRWLVRLYPRAFRERWGADLAADAGASDWADLLVGAADAWLHPAVWPARSAAQRQARVTAMAVIVTGIGWFAVHLIVEDGRGLSRVLDVCAVAVVAGLGLVAPRPNPATLMALGRRLVRGLAGPAVLGLIVVAVVHATNGSFAPPVRLTLLLCWWGAWGLAVIQVGRAVAGIGPVPAVPPRRFRLGVRVLATAAAAIGATQLVAGAAPALGLVLLATPLVLRTPETAA</sequence>
<comment type="caution">
    <text evidence="2">The sequence shown here is derived from an EMBL/GenBank/DDBJ whole genome shotgun (WGS) entry which is preliminary data.</text>
</comment>
<gene>
    <name evidence="2" type="ORF">VA596_25750</name>
</gene>
<protein>
    <submittedName>
        <fullName evidence="2">Uncharacterized protein</fullName>
    </submittedName>
</protein>
<keyword evidence="1" id="KW-1133">Transmembrane helix</keyword>
<feature type="transmembrane region" description="Helical" evidence="1">
    <location>
        <begin position="86"/>
        <end position="104"/>
    </location>
</feature>
<name>A0ABU5RAU4_9PSEU</name>
<feature type="transmembrane region" description="Helical" evidence="1">
    <location>
        <begin position="61"/>
        <end position="80"/>
    </location>
</feature>
<evidence type="ECO:0000256" key="1">
    <source>
        <dbReference type="SAM" id="Phobius"/>
    </source>
</evidence>
<reference evidence="2 3" key="1">
    <citation type="submission" date="2023-12" db="EMBL/GenBank/DDBJ databases">
        <title>Amycolatopsis sp. V23-08.</title>
        <authorList>
            <person name="Somphong A."/>
        </authorList>
    </citation>
    <scope>NUCLEOTIDE SEQUENCE [LARGE SCALE GENOMIC DNA]</scope>
    <source>
        <strain evidence="2 3">V23-08</strain>
    </source>
</reference>
<organism evidence="2 3">
    <name type="scientific">Amycolatopsis heterodermiae</name>
    <dbReference type="NCBI Taxonomy" id="3110235"/>
    <lineage>
        <taxon>Bacteria</taxon>
        <taxon>Bacillati</taxon>
        <taxon>Actinomycetota</taxon>
        <taxon>Actinomycetes</taxon>
        <taxon>Pseudonocardiales</taxon>
        <taxon>Pseudonocardiaceae</taxon>
        <taxon>Amycolatopsis</taxon>
    </lineage>
</organism>
<accession>A0ABU5RAU4</accession>
<evidence type="ECO:0000313" key="3">
    <source>
        <dbReference type="Proteomes" id="UP001304298"/>
    </source>
</evidence>